<gene>
    <name evidence="2" type="ORF">BSTOLATCC_MIC7130</name>
</gene>
<sequence>MLWNDKCDEACNNFDCQYDYYVCGCSNDCKAEDYGNCKPECLIADCKWDQISINPEKKCKNRDLFLYTLFHQVIITELNHSVDFENCFLDSNNTCTLEMSLSNSECYPGCYIENCNWGLCNVTETTCSLPSWNYCRYCIFNKSCSYYSDNNYQMKADIFGIQIGYTNSYKDSDFYIYHVISTQKDTSPSGDGSFDSPFETLEYALQSIGNLSSKIIFLILANDGIITYLIRIYLYLLEA</sequence>
<keyword evidence="1" id="KW-0472">Membrane</keyword>
<keyword evidence="1" id="KW-1133">Transmembrane helix</keyword>
<comment type="caution">
    <text evidence="2">The sequence shown here is derived from an EMBL/GenBank/DDBJ whole genome shotgun (WGS) entry which is preliminary data.</text>
</comment>
<evidence type="ECO:0000313" key="3">
    <source>
        <dbReference type="Proteomes" id="UP001162131"/>
    </source>
</evidence>
<name>A0AAU9IDT9_9CILI</name>
<proteinExistence type="predicted"/>
<dbReference type="EMBL" id="CAJZBQ010000008">
    <property type="protein sequence ID" value="CAG9312601.1"/>
    <property type="molecule type" value="Genomic_DNA"/>
</dbReference>
<keyword evidence="1" id="KW-0812">Transmembrane</keyword>
<evidence type="ECO:0000313" key="2">
    <source>
        <dbReference type="EMBL" id="CAG9312601.1"/>
    </source>
</evidence>
<feature type="transmembrane region" description="Helical" evidence="1">
    <location>
        <begin position="215"/>
        <end position="236"/>
    </location>
</feature>
<protein>
    <submittedName>
        <fullName evidence="2">Uncharacterized protein</fullName>
    </submittedName>
</protein>
<organism evidence="2 3">
    <name type="scientific">Blepharisma stoltei</name>
    <dbReference type="NCBI Taxonomy" id="1481888"/>
    <lineage>
        <taxon>Eukaryota</taxon>
        <taxon>Sar</taxon>
        <taxon>Alveolata</taxon>
        <taxon>Ciliophora</taxon>
        <taxon>Postciliodesmatophora</taxon>
        <taxon>Heterotrichea</taxon>
        <taxon>Heterotrichida</taxon>
        <taxon>Blepharismidae</taxon>
        <taxon>Blepharisma</taxon>
    </lineage>
</organism>
<keyword evidence="3" id="KW-1185">Reference proteome</keyword>
<dbReference type="AlphaFoldDB" id="A0AAU9IDT9"/>
<dbReference type="Proteomes" id="UP001162131">
    <property type="component" value="Unassembled WGS sequence"/>
</dbReference>
<reference evidence="2" key="1">
    <citation type="submission" date="2021-09" db="EMBL/GenBank/DDBJ databases">
        <authorList>
            <consortium name="AG Swart"/>
            <person name="Singh M."/>
            <person name="Singh A."/>
            <person name="Seah K."/>
            <person name="Emmerich C."/>
        </authorList>
    </citation>
    <scope>NUCLEOTIDE SEQUENCE</scope>
    <source>
        <strain evidence="2">ATCC30299</strain>
    </source>
</reference>
<accession>A0AAU9IDT9</accession>
<evidence type="ECO:0000256" key="1">
    <source>
        <dbReference type="SAM" id="Phobius"/>
    </source>
</evidence>